<evidence type="ECO:0008006" key="3">
    <source>
        <dbReference type="Google" id="ProtNLM"/>
    </source>
</evidence>
<dbReference type="RefSeq" id="WP_170659854.1">
    <property type="nucleotide sequence ID" value="NZ_WVQY01000005.1"/>
</dbReference>
<evidence type="ECO:0000313" key="2">
    <source>
        <dbReference type="Proteomes" id="UP000599383"/>
    </source>
</evidence>
<dbReference type="Proteomes" id="UP000599383">
    <property type="component" value="Unassembled WGS sequence"/>
</dbReference>
<comment type="caution">
    <text evidence="1">The sequence shown here is derived from an EMBL/GenBank/DDBJ whole genome shotgun (WGS) entry which is preliminary data.</text>
</comment>
<organism evidence="1 2">
    <name type="scientific">Ruegeria atlantica</name>
    <dbReference type="NCBI Taxonomy" id="81569"/>
    <lineage>
        <taxon>Bacteria</taxon>
        <taxon>Pseudomonadati</taxon>
        <taxon>Pseudomonadota</taxon>
        <taxon>Alphaproteobacteria</taxon>
        <taxon>Rhodobacterales</taxon>
        <taxon>Roseobacteraceae</taxon>
        <taxon>Ruegeria</taxon>
    </lineage>
</organism>
<sequence length="141" mass="16146">MKDHTQAPEITRKCNFCAGPIPASKRSHAVYCSSNCKRRAFYNRKTPEQRTKFNKRNNQRRYVKDLLPRIQLLKRIASELHAGSDVGYAIAALVHRQTITDWRWSLAIGYAQSQEALVHLAGGPEYLEEIIEDELEAVALH</sequence>
<protein>
    <recommendedName>
        <fullName evidence="3">DUF2116 family Zn-ribbon domain-containing protein</fullName>
    </recommendedName>
</protein>
<evidence type="ECO:0000313" key="1">
    <source>
        <dbReference type="EMBL" id="NOD31494.1"/>
    </source>
</evidence>
<keyword evidence="2" id="KW-1185">Reference proteome</keyword>
<reference evidence="1 2" key="1">
    <citation type="submission" date="2019-12" db="EMBL/GenBank/DDBJ databases">
        <title>Ruegeria JWLKs population differentiation of coral mucus and skeleton niches.</title>
        <authorList>
            <person name="Luo D."/>
        </authorList>
    </citation>
    <scope>NUCLEOTIDE SEQUENCE [LARGE SCALE GENOMIC DNA]</scope>
    <source>
        <strain evidence="1 2">HKCCD6238</strain>
    </source>
</reference>
<proteinExistence type="predicted"/>
<gene>
    <name evidence="1" type="ORF">GS617_14545</name>
</gene>
<name>A0ABX1WDZ0_9RHOB</name>
<accession>A0ABX1WDZ0</accession>
<dbReference type="EMBL" id="WVQY01000005">
    <property type="protein sequence ID" value="NOD31494.1"/>
    <property type="molecule type" value="Genomic_DNA"/>
</dbReference>